<dbReference type="InterPro" id="IPR019734">
    <property type="entry name" value="TPR_rpt"/>
</dbReference>
<organism evidence="1 2">
    <name type="scientific">Ligilactobacillus ruminis</name>
    <dbReference type="NCBI Taxonomy" id="1623"/>
    <lineage>
        <taxon>Bacteria</taxon>
        <taxon>Bacillati</taxon>
        <taxon>Bacillota</taxon>
        <taxon>Bacilli</taxon>
        <taxon>Lactobacillales</taxon>
        <taxon>Lactobacillaceae</taxon>
        <taxon>Ligilactobacillus</taxon>
    </lineage>
</organism>
<dbReference type="InterPro" id="IPR011990">
    <property type="entry name" value="TPR-like_helical_dom_sf"/>
</dbReference>
<dbReference type="Gene3D" id="1.25.40.10">
    <property type="entry name" value="Tetratricopeptide repeat domain"/>
    <property type="match status" value="1"/>
</dbReference>
<dbReference type="PANTHER" id="PTHR43788">
    <property type="entry name" value="DNA2/NAM7 HELICASE FAMILY MEMBER"/>
    <property type="match status" value="1"/>
</dbReference>
<dbReference type="SUPFAM" id="SSF52540">
    <property type="entry name" value="P-loop containing nucleoside triphosphate hydrolases"/>
    <property type="match status" value="1"/>
</dbReference>
<gene>
    <name evidence="1" type="ORF">SAMN05216431_10891</name>
</gene>
<sequence length="720" mass="83217">MEKEVVAKYQEGQLLLKNKKYQPALASFKDVYKNQPAFLSVCYFLGKCYYYLDQMQPAETYLKKHLASSYPKNQAQAAKLLCQVYLKGNNYPAAKTMFEQARQLGAKNLTKLKQALTPTLQFKFIQLAKNNTPIAKCNASEYQGIKFFINKMDDDKKRAFMDGKWHKLAVTRPKPAKFKGFMSVAVLDERNYYQKYLKKLPSLYYQSAFNDYLENDRFFKDKWEKSRVFSLLATRIFKREQIFELLKLNDLLDADAQKQLKSCDDLVYLKQQGEVLPLRAEKIFENPQQLRKFGFLCAKNCHQTLHLKDKCQGERLIKKILQTSSKQELPFKHTQRSYQPTPEQQAFIKWLKQNNRRVINLLGVGGSGKTYTLGQILNQKRVLALAPTHKARLNLAANGFSHNETLQKVLYELANSQSELLDGDKYDLIIIDEISMATQAMIVELFKYIGFDYRFLFLGDDRQLPPVSQDEDALEVCGNVMELLHLYGSCYCFTDNLRCKDAATSALIAQCRKQNAAYVKTTPTFVTQSGQQMLEDKLNHPDLEDCMILAYRNLTVGKINELFFKKLSKNKRKVIPFELTNIYGRGGFFIGAQVVFYRNDDQYQNYGYTNSEFGVITAIEMPSEKKPDGKIFVKTDVKEYALPVWRAKEDLFLAYALTIHKSQGSGSKRVYVVEANDYCQAYTALSRSKEKVYFVSMTRNELIKAILTPTKFKYNVLSYK</sequence>
<reference evidence="1 2" key="1">
    <citation type="submission" date="2016-10" db="EMBL/GenBank/DDBJ databases">
        <authorList>
            <person name="Varghese N."/>
            <person name="Submissions S."/>
        </authorList>
    </citation>
    <scope>NUCLEOTIDE SEQUENCE [LARGE SCALE GENOMIC DNA]</scope>
    <source>
        <strain evidence="1 2">WC1T17</strain>
    </source>
</reference>
<protein>
    <submittedName>
        <fullName evidence="1">Exodeoxyribonuclease V alpha subunit</fullName>
    </submittedName>
</protein>
<dbReference type="InterPro" id="IPR050534">
    <property type="entry name" value="Coronavir_polyprotein_1ab"/>
</dbReference>
<dbReference type="Pfam" id="PF13604">
    <property type="entry name" value="AAA_30"/>
    <property type="match status" value="1"/>
</dbReference>
<dbReference type="CDD" id="cd18809">
    <property type="entry name" value="SF1_C_RecD"/>
    <property type="match status" value="1"/>
</dbReference>
<dbReference type="SMART" id="SM00028">
    <property type="entry name" value="TPR"/>
    <property type="match status" value="3"/>
</dbReference>
<dbReference type="InterPro" id="IPR027417">
    <property type="entry name" value="P-loop_NTPase"/>
</dbReference>
<name>A0ABY1ACB0_9LACO</name>
<comment type="caution">
    <text evidence="1">The sequence shown here is derived from an EMBL/GenBank/DDBJ whole genome shotgun (WGS) entry which is preliminary data.</text>
</comment>
<evidence type="ECO:0000313" key="2">
    <source>
        <dbReference type="Proteomes" id="UP000182089"/>
    </source>
</evidence>
<dbReference type="SUPFAM" id="SSF48452">
    <property type="entry name" value="TPR-like"/>
    <property type="match status" value="1"/>
</dbReference>
<dbReference type="PANTHER" id="PTHR43788:SF8">
    <property type="entry name" value="DNA-BINDING PROTEIN SMUBP-2"/>
    <property type="match status" value="1"/>
</dbReference>
<dbReference type="Proteomes" id="UP000182089">
    <property type="component" value="Unassembled WGS sequence"/>
</dbReference>
<proteinExistence type="predicted"/>
<dbReference type="EMBL" id="FOCC01000008">
    <property type="protein sequence ID" value="SEM76941.1"/>
    <property type="molecule type" value="Genomic_DNA"/>
</dbReference>
<accession>A0ABY1ACB0</accession>
<evidence type="ECO:0000313" key="1">
    <source>
        <dbReference type="EMBL" id="SEM76941.1"/>
    </source>
</evidence>
<dbReference type="Gene3D" id="3.40.50.300">
    <property type="entry name" value="P-loop containing nucleotide triphosphate hydrolases"/>
    <property type="match status" value="2"/>
</dbReference>